<dbReference type="OrthoDB" id="2017408at2759"/>
<dbReference type="PANTHER" id="PTHR10381">
    <property type="entry name" value="ATP-DEPENDENT CLP PROTEASE PROTEOLYTIC SUBUNIT"/>
    <property type="match status" value="1"/>
</dbReference>
<evidence type="ECO:0000313" key="6">
    <source>
        <dbReference type="Proteomes" id="UP000751190"/>
    </source>
</evidence>
<feature type="region of interest" description="Disordered" evidence="3">
    <location>
        <begin position="270"/>
        <end position="293"/>
    </location>
</feature>
<name>A0A8J6CC49_DIALT</name>
<dbReference type="InterPro" id="IPR029045">
    <property type="entry name" value="ClpP/crotonase-like_dom_sf"/>
</dbReference>
<dbReference type="CDD" id="cd07017">
    <property type="entry name" value="S14_ClpP_2"/>
    <property type="match status" value="1"/>
</dbReference>
<dbReference type="AlphaFoldDB" id="A0A8J6CC49"/>
<dbReference type="GO" id="GO:0004252">
    <property type="term" value="F:serine-type endopeptidase activity"/>
    <property type="evidence" value="ECO:0007669"/>
    <property type="project" value="InterPro"/>
</dbReference>
<feature type="signal peptide" evidence="4">
    <location>
        <begin position="1"/>
        <end position="23"/>
    </location>
</feature>
<dbReference type="GO" id="GO:0009368">
    <property type="term" value="C:endopeptidase Clp complex"/>
    <property type="evidence" value="ECO:0007669"/>
    <property type="project" value="TreeGrafter"/>
</dbReference>
<dbReference type="PRINTS" id="PR00127">
    <property type="entry name" value="CLPPROTEASEP"/>
</dbReference>
<dbReference type="EMBL" id="JAGTXO010000009">
    <property type="protein sequence ID" value="KAG8465726.1"/>
    <property type="molecule type" value="Genomic_DNA"/>
</dbReference>
<dbReference type="PANTHER" id="PTHR10381:SF11">
    <property type="entry name" value="ATP-DEPENDENT CLP PROTEASE PROTEOLYTIC SUBUNIT, MITOCHONDRIAL"/>
    <property type="match status" value="1"/>
</dbReference>
<sequence length="293" mass="31671">MAPLERLALLAAFVAPAARCVLAAPGGVRGLWRARASLVRSAPRAGGTPMVPFKVPNSEFFQWVGVYDRMARERILFVSRPLDDSTTNSLIATLLFLENEDRKKPVDLYMNVPGALTKSGFALYDTMRTMAYPIGTVNLGLCAHMGAFLCAAGSKGRRSTLPNSRYVLCSPAMVMAAGAETPIMQAEDLSREVREVMRDRERLVGAYAQLCGQPAEVVRRVLLRDTYFDAEEAKAFGLVDNVLMPKAAKAKARGDSSDFGAFNSKAGTVSVERARSGDGEGRGNGGDAREQPM</sequence>
<dbReference type="OMA" id="RFLMQRT"/>
<proteinExistence type="inferred from homology"/>
<protein>
    <recommendedName>
        <fullName evidence="2">ATP-dependent Clp protease proteolytic subunit</fullName>
    </recommendedName>
</protein>
<reference evidence="5" key="1">
    <citation type="submission" date="2021-05" db="EMBL/GenBank/DDBJ databases">
        <title>The genome of the haptophyte Pavlova lutheri (Diacronema luteri, Pavlovales) - a model for lipid biosynthesis in eukaryotic algae.</title>
        <authorList>
            <person name="Hulatt C.J."/>
            <person name="Posewitz M.C."/>
        </authorList>
    </citation>
    <scope>NUCLEOTIDE SEQUENCE</scope>
    <source>
        <strain evidence="5">NIVA-4/92</strain>
    </source>
</reference>
<keyword evidence="4" id="KW-0732">Signal</keyword>
<feature type="chain" id="PRO_5035245305" description="ATP-dependent Clp protease proteolytic subunit" evidence="4">
    <location>
        <begin position="24"/>
        <end position="293"/>
    </location>
</feature>
<dbReference type="GO" id="GO:0006515">
    <property type="term" value="P:protein quality control for misfolded or incompletely synthesized proteins"/>
    <property type="evidence" value="ECO:0007669"/>
    <property type="project" value="TreeGrafter"/>
</dbReference>
<dbReference type="InterPro" id="IPR001907">
    <property type="entry name" value="ClpP"/>
</dbReference>
<dbReference type="SUPFAM" id="SSF52096">
    <property type="entry name" value="ClpP/crotonase"/>
    <property type="match status" value="1"/>
</dbReference>
<evidence type="ECO:0000256" key="3">
    <source>
        <dbReference type="SAM" id="MobiDB-lite"/>
    </source>
</evidence>
<comment type="similarity">
    <text evidence="1 2">Belongs to the peptidase S14 family.</text>
</comment>
<dbReference type="GO" id="GO:0051117">
    <property type="term" value="F:ATPase binding"/>
    <property type="evidence" value="ECO:0007669"/>
    <property type="project" value="TreeGrafter"/>
</dbReference>
<evidence type="ECO:0000256" key="1">
    <source>
        <dbReference type="ARBA" id="ARBA00007039"/>
    </source>
</evidence>
<organism evidence="5 6">
    <name type="scientific">Diacronema lutheri</name>
    <name type="common">Unicellular marine alga</name>
    <name type="synonym">Monochrysis lutheri</name>
    <dbReference type="NCBI Taxonomy" id="2081491"/>
    <lineage>
        <taxon>Eukaryota</taxon>
        <taxon>Haptista</taxon>
        <taxon>Haptophyta</taxon>
        <taxon>Pavlovophyceae</taxon>
        <taxon>Pavlovales</taxon>
        <taxon>Pavlovaceae</taxon>
        <taxon>Diacronema</taxon>
    </lineage>
</organism>
<keyword evidence="6" id="KW-1185">Reference proteome</keyword>
<accession>A0A8J6CC49</accession>
<evidence type="ECO:0000256" key="2">
    <source>
        <dbReference type="RuleBase" id="RU003567"/>
    </source>
</evidence>
<evidence type="ECO:0000256" key="4">
    <source>
        <dbReference type="SAM" id="SignalP"/>
    </source>
</evidence>
<gene>
    <name evidence="5" type="ORF">KFE25_005296</name>
</gene>
<dbReference type="Proteomes" id="UP000751190">
    <property type="component" value="Unassembled WGS sequence"/>
</dbReference>
<dbReference type="Gene3D" id="3.90.226.10">
    <property type="entry name" value="2-enoyl-CoA Hydratase, Chain A, domain 1"/>
    <property type="match status" value="1"/>
</dbReference>
<dbReference type="InterPro" id="IPR023562">
    <property type="entry name" value="ClpP/TepA"/>
</dbReference>
<evidence type="ECO:0000313" key="5">
    <source>
        <dbReference type="EMBL" id="KAG8465726.1"/>
    </source>
</evidence>
<dbReference type="Pfam" id="PF00574">
    <property type="entry name" value="CLP_protease"/>
    <property type="match status" value="1"/>
</dbReference>
<feature type="compositionally biased region" description="Basic and acidic residues" evidence="3">
    <location>
        <begin position="272"/>
        <end position="293"/>
    </location>
</feature>
<comment type="caution">
    <text evidence="5">The sequence shown here is derived from an EMBL/GenBank/DDBJ whole genome shotgun (WGS) entry which is preliminary data.</text>
</comment>
<dbReference type="GO" id="GO:0004176">
    <property type="term" value="F:ATP-dependent peptidase activity"/>
    <property type="evidence" value="ECO:0007669"/>
    <property type="project" value="InterPro"/>
</dbReference>